<dbReference type="AlphaFoldDB" id="A0A150GD51"/>
<evidence type="ECO:0000256" key="1">
    <source>
        <dbReference type="SAM" id="Phobius"/>
    </source>
</evidence>
<keyword evidence="1" id="KW-0472">Membrane</keyword>
<protein>
    <submittedName>
        <fullName evidence="2">Uncharacterized protein</fullName>
    </submittedName>
</protein>
<keyword evidence="3" id="KW-1185">Reference proteome</keyword>
<reference evidence="3" key="1">
    <citation type="journal article" date="2016" name="Nat. Commun.">
        <title>The Gonium pectorale genome demonstrates co-option of cell cycle regulation during the evolution of multicellularity.</title>
        <authorList>
            <person name="Hanschen E.R."/>
            <person name="Marriage T.N."/>
            <person name="Ferris P.J."/>
            <person name="Hamaji T."/>
            <person name="Toyoda A."/>
            <person name="Fujiyama A."/>
            <person name="Neme R."/>
            <person name="Noguchi H."/>
            <person name="Minakuchi Y."/>
            <person name="Suzuki M."/>
            <person name="Kawai-Toyooka H."/>
            <person name="Smith D.R."/>
            <person name="Sparks H."/>
            <person name="Anderson J."/>
            <person name="Bakaric R."/>
            <person name="Luria V."/>
            <person name="Karger A."/>
            <person name="Kirschner M.W."/>
            <person name="Durand P.M."/>
            <person name="Michod R.E."/>
            <person name="Nozaki H."/>
            <person name="Olson B.J."/>
        </authorList>
    </citation>
    <scope>NUCLEOTIDE SEQUENCE [LARGE SCALE GENOMIC DNA]</scope>
    <source>
        <strain evidence="3">NIES-2863</strain>
    </source>
</reference>
<accession>A0A150GD51</accession>
<organism evidence="2 3">
    <name type="scientific">Gonium pectorale</name>
    <name type="common">Green alga</name>
    <dbReference type="NCBI Taxonomy" id="33097"/>
    <lineage>
        <taxon>Eukaryota</taxon>
        <taxon>Viridiplantae</taxon>
        <taxon>Chlorophyta</taxon>
        <taxon>core chlorophytes</taxon>
        <taxon>Chlorophyceae</taxon>
        <taxon>CS clade</taxon>
        <taxon>Chlamydomonadales</taxon>
        <taxon>Volvocaceae</taxon>
        <taxon>Gonium</taxon>
    </lineage>
</organism>
<proteinExistence type="predicted"/>
<feature type="transmembrane region" description="Helical" evidence="1">
    <location>
        <begin position="37"/>
        <end position="56"/>
    </location>
</feature>
<name>A0A150GD51_GONPE</name>
<dbReference type="Proteomes" id="UP000075714">
    <property type="component" value="Unassembled WGS sequence"/>
</dbReference>
<evidence type="ECO:0000313" key="3">
    <source>
        <dbReference type="Proteomes" id="UP000075714"/>
    </source>
</evidence>
<sequence>MDDSRGAWSVCIECHQPGRLPAVVAAARAALKEPKRIMLAAIPLAAMVATAFAAPLEAAHGPKEVLNI</sequence>
<comment type="caution">
    <text evidence="2">The sequence shown here is derived from an EMBL/GenBank/DDBJ whole genome shotgun (WGS) entry which is preliminary data.</text>
</comment>
<keyword evidence="1" id="KW-1133">Transmembrane helix</keyword>
<gene>
    <name evidence="2" type="ORF">GPECTOR_33g620</name>
</gene>
<keyword evidence="1" id="KW-0812">Transmembrane</keyword>
<dbReference type="EMBL" id="LSYV01000034">
    <property type="protein sequence ID" value="KXZ47738.1"/>
    <property type="molecule type" value="Genomic_DNA"/>
</dbReference>
<evidence type="ECO:0000313" key="2">
    <source>
        <dbReference type="EMBL" id="KXZ47738.1"/>
    </source>
</evidence>